<dbReference type="OrthoDB" id="1121501at2"/>
<feature type="transmembrane region" description="Helical" evidence="2">
    <location>
        <begin position="92"/>
        <end position="111"/>
    </location>
</feature>
<dbReference type="RefSeq" id="WP_110359563.1">
    <property type="nucleotide sequence ID" value="NZ_QFLI01000002.1"/>
</dbReference>
<organism evidence="3 4">
    <name type="scientific">Marinifilum breve</name>
    <dbReference type="NCBI Taxonomy" id="2184082"/>
    <lineage>
        <taxon>Bacteria</taxon>
        <taxon>Pseudomonadati</taxon>
        <taxon>Bacteroidota</taxon>
        <taxon>Bacteroidia</taxon>
        <taxon>Marinilabiliales</taxon>
        <taxon>Marinifilaceae</taxon>
    </lineage>
</organism>
<evidence type="ECO:0000256" key="2">
    <source>
        <dbReference type="SAM" id="Phobius"/>
    </source>
</evidence>
<evidence type="ECO:0000313" key="4">
    <source>
        <dbReference type="Proteomes" id="UP000248079"/>
    </source>
</evidence>
<evidence type="ECO:0000256" key="1">
    <source>
        <dbReference type="SAM" id="MobiDB-lite"/>
    </source>
</evidence>
<keyword evidence="2" id="KW-1133">Transmembrane helix</keyword>
<comment type="caution">
    <text evidence="3">The sequence shown here is derived from an EMBL/GenBank/DDBJ whole genome shotgun (WGS) entry which is preliminary data.</text>
</comment>
<gene>
    <name evidence="3" type="ORF">DF185_04570</name>
</gene>
<dbReference type="Proteomes" id="UP000248079">
    <property type="component" value="Unassembled WGS sequence"/>
</dbReference>
<feature type="compositionally biased region" description="Basic residues" evidence="1">
    <location>
        <begin position="27"/>
        <end position="42"/>
    </location>
</feature>
<evidence type="ECO:0000313" key="3">
    <source>
        <dbReference type="EMBL" id="PXY01927.1"/>
    </source>
</evidence>
<keyword evidence="2" id="KW-0472">Membrane</keyword>
<protein>
    <submittedName>
        <fullName evidence="3">Uncharacterized protein</fullName>
    </submittedName>
</protein>
<feature type="region of interest" description="Disordered" evidence="1">
    <location>
        <begin position="27"/>
        <end position="51"/>
    </location>
</feature>
<sequence>MSKELYIVIGLCVFAFLIGSRLKKALKTPQNKSKHQKKKNQAKKKELSPKRRKLQRIFTIAMLVLVFGLLIFMIPALSRDILTSNGSVTENLILRILIVGFSIYILFMGYVKIRKSK</sequence>
<keyword evidence="2" id="KW-0812">Transmembrane</keyword>
<keyword evidence="4" id="KW-1185">Reference proteome</keyword>
<feature type="transmembrane region" description="Helical" evidence="2">
    <location>
        <begin position="57"/>
        <end position="77"/>
    </location>
</feature>
<reference evidence="3 4" key="1">
    <citation type="submission" date="2018-05" db="EMBL/GenBank/DDBJ databases">
        <title>Marinifilum breve JC075T sp. nov., a marine bacterium isolated from Yongle Blue Hole in the South China Sea.</title>
        <authorList>
            <person name="Fu T."/>
        </authorList>
    </citation>
    <scope>NUCLEOTIDE SEQUENCE [LARGE SCALE GENOMIC DNA]</scope>
    <source>
        <strain evidence="3 4">JC075</strain>
    </source>
</reference>
<feature type="transmembrane region" description="Helical" evidence="2">
    <location>
        <begin position="6"/>
        <end position="22"/>
    </location>
</feature>
<proteinExistence type="predicted"/>
<name>A0A2V4A241_9BACT</name>
<dbReference type="EMBL" id="QFLI01000002">
    <property type="protein sequence ID" value="PXY01927.1"/>
    <property type="molecule type" value="Genomic_DNA"/>
</dbReference>
<accession>A0A2V4A241</accession>
<dbReference type="AlphaFoldDB" id="A0A2V4A241"/>